<protein>
    <submittedName>
        <fullName evidence="2">Uncharacterized protein</fullName>
    </submittedName>
</protein>
<name>A0A1S1P7G0_METEX</name>
<organism evidence="2 3">
    <name type="scientific">Methylorubrum extorquens</name>
    <name type="common">Methylobacterium dichloromethanicum</name>
    <name type="synonym">Methylobacterium extorquens</name>
    <dbReference type="NCBI Taxonomy" id="408"/>
    <lineage>
        <taxon>Bacteria</taxon>
        <taxon>Pseudomonadati</taxon>
        <taxon>Pseudomonadota</taxon>
        <taxon>Alphaproteobacteria</taxon>
        <taxon>Hyphomicrobiales</taxon>
        <taxon>Methylobacteriaceae</taxon>
        <taxon>Methylorubrum</taxon>
    </lineage>
</organism>
<evidence type="ECO:0000256" key="1">
    <source>
        <dbReference type="SAM" id="MobiDB-lite"/>
    </source>
</evidence>
<accession>A0A1S1P7G0</accession>
<evidence type="ECO:0000313" key="2">
    <source>
        <dbReference type="EMBL" id="OHV15834.1"/>
    </source>
</evidence>
<dbReference type="EMBL" id="MNAO01000204">
    <property type="protein sequence ID" value="OHV15834.1"/>
    <property type="molecule type" value="Genomic_DNA"/>
</dbReference>
<proteinExistence type="predicted"/>
<evidence type="ECO:0000313" key="3">
    <source>
        <dbReference type="Proteomes" id="UP000180215"/>
    </source>
</evidence>
<dbReference type="AlphaFoldDB" id="A0A1S1P7G0"/>
<sequence>MSIRDWIKQLIMKASRLNAEKRADQKVRLAKTQEELDREFKKDGLGLSERKAGFRSVYAAARDMLKRRAEQREAGGITERERFDRAIKKGEAEATAERRARESTELKQRINQAREKLERDRAKHP</sequence>
<comment type="caution">
    <text evidence="2">The sequence shown here is derived from an EMBL/GenBank/DDBJ whole genome shotgun (WGS) entry which is preliminary data.</text>
</comment>
<feature type="region of interest" description="Disordered" evidence="1">
    <location>
        <begin position="71"/>
        <end position="125"/>
    </location>
</feature>
<gene>
    <name evidence="2" type="ORF">BK022_16165</name>
</gene>
<dbReference type="Proteomes" id="UP000180215">
    <property type="component" value="Unassembled WGS sequence"/>
</dbReference>
<reference evidence="2 3" key="1">
    <citation type="submission" date="2016-10" db="EMBL/GenBank/DDBJ databases">
        <title>Draft genome sequence of Methylobacterium extorquens CP3, a seed endophyte of Crotalaria pumila with plant growth-promoting and metal tolerance properties.</title>
        <authorList>
            <person name="Sanchez-Lopez A.S."/>
            <person name="Van Hamme J.D."/>
            <person name="Thijs S."/>
            <person name="Mcammond B.M."/>
            <person name="Stevens V."/>
            <person name="Gonzalez-Chavez M.D.C."/>
            <person name="Vangronsveld J."/>
        </authorList>
    </citation>
    <scope>NUCLEOTIDE SEQUENCE [LARGE SCALE GENOMIC DNA]</scope>
    <source>
        <strain evidence="2 3">CP3</strain>
    </source>
</reference>